<dbReference type="EMBL" id="CP073721">
    <property type="protein sequence ID" value="UWZ36466.1"/>
    <property type="molecule type" value="Genomic_DNA"/>
</dbReference>
<keyword evidence="2" id="KW-0326">Glycosidase</keyword>
<dbReference type="PANTHER" id="PTHR12304">
    <property type="entry name" value="INOSINE-URIDINE PREFERRING NUCLEOSIDE HYDROLASE"/>
    <property type="match status" value="1"/>
</dbReference>
<keyword evidence="5" id="KW-1185">Reference proteome</keyword>
<feature type="domain" description="Inosine/uridine-preferring nucleoside hydrolase" evidence="3">
    <location>
        <begin position="1"/>
        <end position="298"/>
    </location>
</feature>
<evidence type="ECO:0000259" key="3">
    <source>
        <dbReference type="Pfam" id="PF01156"/>
    </source>
</evidence>
<dbReference type="SUPFAM" id="SSF53590">
    <property type="entry name" value="Nucleoside hydrolase"/>
    <property type="match status" value="1"/>
</dbReference>
<dbReference type="Gene3D" id="3.90.245.10">
    <property type="entry name" value="Ribonucleoside hydrolase-like"/>
    <property type="match status" value="1"/>
</dbReference>
<organism evidence="4 5">
    <name type="scientific">Dactylosporangium roseum</name>
    <dbReference type="NCBI Taxonomy" id="47989"/>
    <lineage>
        <taxon>Bacteria</taxon>
        <taxon>Bacillati</taxon>
        <taxon>Actinomycetota</taxon>
        <taxon>Actinomycetes</taxon>
        <taxon>Micromonosporales</taxon>
        <taxon>Micromonosporaceae</taxon>
        <taxon>Dactylosporangium</taxon>
    </lineage>
</organism>
<dbReference type="GO" id="GO:0016787">
    <property type="term" value="F:hydrolase activity"/>
    <property type="evidence" value="ECO:0007669"/>
    <property type="project" value="UniProtKB-KW"/>
</dbReference>
<dbReference type="InterPro" id="IPR023186">
    <property type="entry name" value="IUNH"/>
</dbReference>
<dbReference type="Pfam" id="PF01156">
    <property type="entry name" value="IU_nuc_hydro"/>
    <property type="match status" value="1"/>
</dbReference>
<evidence type="ECO:0000313" key="4">
    <source>
        <dbReference type="EMBL" id="UWZ36466.1"/>
    </source>
</evidence>
<dbReference type="InterPro" id="IPR036452">
    <property type="entry name" value="Ribo_hydro-like"/>
</dbReference>
<reference evidence="4" key="1">
    <citation type="submission" date="2021-04" db="EMBL/GenBank/DDBJ databases">
        <title>Biosynthetic gene clusters of Dactylosporangioum roseum.</title>
        <authorList>
            <person name="Hartkoorn R.C."/>
            <person name="Beaudoing E."/>
            <person name="Hot D."/>
            <person name="Moureu S."/>
        </authorList>
    </citation>
    <scope>NUCLEOTIDE SEQUENCE</scope>
    <source>
        <strain evidence="4">NRRL B-16295</strain>
    </source>
</reference>
<evidence type="ECO:0000256" key="1">
    <source>
        <dbReference type="ARBA" id="ARBA00022801"/>
    </source>
</evidence>
<evidence type="ECO:0000256" key="2">
    <source>
        <dbReference type="ARBA" id="ARBA00023295"/>
    </source>
</evidence>
<dbReference type="PANTHER" id="PTHR12304:SF46">
    <property type="entry name" value="INOSINE-ADENOSINE-GUANOSINE-NUCLEOSIDE HYDROLASE"/>
    <property type="match status" value="1"/>
</dbReference>
<gene>
    <name evidence="4" type="ORF">Drose_36520</name>
</gene>
<dbReference type="Proteomes" id="UP001058271">
    <property type="component" value="Chromosome"/>
</dbReference>
<dbReference type="InterPro" id="IPR001910">
    <property type="entry name" value="Inosine/uridine_hydrolase_dom"/>
</dbReference>
<proteinExistence type="predicted"/>
<sequence>MIMDHDGSLDDLLSLLLLSRYRSVDLLGVAITPADCLIAPAVATTRRILDLTGREHVVAAAGTLTGPNPFPMAWRTDALRVAALPVLNRHTPLTTPTPDSSLPAHQQLADWLRAADRPVTILATGPLTNLAWCLEHHTTLIDAIEELVFMGGAFDVPGNVDEPGHDGSAEWNVYWDPAGAAKVFDSPIPITVFPLDVTNTAPVTDAFVRSFGTHYGNPVSDLAGSLLALSFGTLESTGIEYCCWDSLTTSYLAQPDLFSFDEVRCDIVTTGPSQGRTVACAAGRPVRRAVSADPAGFYQHCVQTLT</sequence>
<protein>
    <submittedName>
        <fullName evidence="4">Nucleoside hydrolase</fullName>
    </submittedName>
</protein>
<keyword evidence="1 4" id="KW-0378">Hydrolase</keyword>
<name>A0ABY5Z4I3_9ACTN</name>
<evidence type="ECO:0000313" key="5">
    <source>
        <dbReference type="Proteomes" id="UP001058271"/>
    </source>
</evidence>
<accession>A0ABY5Z4I3</accession>